<protein>
    <recommendedName>
        <fullName evidence="4">Lipoprotein</fullName>
    </recommendedName>
</protein>
<feature type="chain" id="PRO_5004192159" description="Lipoprotein" evidence="1">
    <location>
        <begin position="24"/>
        <end position="164"/>
    </location>
</feature>
<evidence type="ECO:0000313" key="3">
    <source>
        <dbReference type="Proteomes" id="UP000002431"/>
    </source>
</evidence>
<dbReference type="HOGENOM" id="CLU_134293_0_0_0"/>
<dbReference type="PROSITE" id="PS51257">
    <property type="entry name" value="PROKAR_LIPOPROTEIN"/>
    <property type="match status" value="1"/>
</dbReference>
<reference evidence="2" key="1">
    <citation type="submission" date="2006-04" db="EMBL/GenBank/DDBJ databases">
        <title>Complete sequence of chromosome of Deinococcus geothermalis DSM 11300.</title>
        <authorList>
            <consortium name="US DOE Joint Genome Institute"/>
            <person name="Copeland A."/>
            <person name="Lucas S."/>
            <person name="Lapidus A."/>
            <person name="Barry K."/>
            <person name="Detter J.C."/>
            <person name="Glavina del Rio T."/>
            <person name="Hammon N."/>
            <person name="Israni S."/>
            <person name="Dalin E."/>
            <person name="Tice H."/>
            <person name="Pitluck S."/>
            <person name="Brettin T."/>
            <person name="Bruce D."/>
            <person name="Han C."/>
            <person name="Tapia R."/>
            <person name="Saunders E."/>
            <person name="Gilna P."/>
            <person name="Schmutz J."/>
            <person name="Larimer F."/>
            <person name="Land M."/>
            <person name="Hauser L."/>
            <person name="Kyrpides N."/>
            <person name="Kim E."/>
            <person name="Daly M.J."/>
            <person name="Fredrickson J.K."/>
            <person name="Makarova K.S."/>
            <person name="Gaidamakova E.K."/>
            <person name="Zhai M."/>
            <person name="Richardson P."/>
        </authorList>
    </citation>
    <scope>NUCLEOTIDE SEQUENCE</scope>
    <source>
        <strain evidence="2">DSM 11300</strain>
    </source>
</reference>
<evidence type="ECO:0008006" key="4">
    <source>
        <dbReference type="Google" id="ProtNLM"/>
    </source>
</evidence>
<dbReference type="EMBL" id="CP000359">
    <property type="protein sequence ID" value="ABF45187.1"/>
    <property type="molecule type" value="Genomic_DNA"/>
</dbReference>
<keyword evidence="3" id="KW-1185">Reference proteome</keyword>
<evidence type="ECO:0000256" key="1">
    <source>
        <dbReference type="SAM" id="SignalP"/>
    </source>
</evidence>
<dbReference type="RefSeq" id="WP_011530025.1">
    <property type="nucleotide sequence ID" value="NC_008025.1"/>
</dbReference>
<evidence type="ECO:0000313" key="2">
    <source>
        <dbReference type="EMBL" id="ABF45187.1"/>
    </source>
</evidence>
<dbReference type="KEGG" id="dge:Dgeo_0885"/>
<keyword evidence="1" id="KW-0732">Signal</keyword>
<organism evidence="2 3">
    <name type="scientific">Deinococcus geothermalis (strain DSM 11300 / CIP 105573 / AG-3a)</name>
    <dbReference type="NCBI Taxonomy" id="319795"/>
    <lineage>
        <taxon>Bacteria</taxon>
        <taxon>Thermotogati</taxon>
        <taxon>Deinococcota</taxon>
        <taxon>Deinococci</taxon>
        <taxon>Deinococcales</taxon>
        <taxon>Deinococcaceae</taxon>
        <taxon>Deinococcus</taxon>
    </lineage>
</organism>
<dbReference type="STRING" id="319795.Dgeo_0885"/>
<dbReference type="Proteomes" id="UP000002431">
    <property type="component" value="Chromosome"/>
</dbReference>
<accession>Q1IZZ7</accession>
<sequence length="164" mass="16730">MLRTALSCLGCAALLAACAPSLTAPTLGRIVNAKTGQEGVVTFLPGALWSGGTTTDNNVTVQIGNQTYLGRAVLLDAAVVPARPAFDLSFGLGASQWDGIAGWGWGTRLGTPPAPRTVLRTGNLIAKTTGATPLTLTCTLQVDASEHGIGDCTGSDGARYALQF</sequence>
<name>Q1IZZ7_DEIGD</name>
<proteinExistence type="predicted"/>
<dbReference type="AlphaFoldDB" id="Q1IZZ7"/>
<feature type="signal peptide" evidence="1">
    <location>
        <begin position="1"/>
        <end position="23"/>
    </location>
</feature>
<gene>
    <name evidence="2" type="ordered locus">Dgeo_0885</name>
</gene>